<evidence type="ECO:0000256" key="1">
    <source>
        <dbReference type="ARBA" id="ARBA00022553"/>
    </source>
</evidence>
<dbReference type="InterPro" id="IPR039919">
    <property type="entry name" value="ARHGEF10/ARHGEF17"/>
</dbReference>
<dbReference type="Ensembl" id="ENSCMMT00000001889.1">
    <property type="protein sequence ID" value="ENSCMMP00000001680.1"/>
    <property type="gene ID" value="ENSCMMG00000000950.1"/>
</dbReference>
<reference evidence="7" key="2">
    <citation type="submission" date="2025-08" db="UniProtKB">
        <authorList>
            <consortium name="Ensembl"/>
        </authorList>
    </citation>
    <scope>IDENTIFICATION</scope>
</reference>
<dbReference type="FunFam" id="2.130.10.10:FF:000206">
    <property type="entry name" value="Rho guanine nucleotide exchange factor 17"/>
    <property type="match status" value="1"/>
</dbReference>
<reference evidence="7" key="1">
    <citation type="submission" date="2018-09" db="EMBL/GenBank/DDBJ databases">
        <title>Common duck and Muscovy duck high density SNP chip.</title>
        <authorList>
            <person name="Vignal A."/>
            <person name="Thebault N."/>
            <person name="Warren W.C."/>
        </authorList>
    </citation>
    <scope>NUCLEOTIDE SEQUENCE [LARGE SCALE GENOMIC DNA]</scope>
</reference>
<dbReference type="InterPro" id="IPR036322">
    <property type="entry name" value="WD40_repeat_dom_sf"/>
</dbReference>
<keyword evidence="1" id="KW-0597">Phosphoprotein</keyword>
<reference evidence="7" key="3">
    <citation type="submission" date="2025-09" db="UniProtKB">
        <authorList>
            <consortium name="Ensembl"/>
        </authorList>
    </citation>
    <scope>IDENTIFICATION</scope>
</reference>
<dbReference type="PANTHER" id="PTHR12877">
    <property type="entry name" value="RHO GUANINE NUCLEOTIDE EXCHANGE FACTOR"/>
    <property type="match status" value="1"/>
</dbReference>
<accession>A0A8C3GDF9</accession>
<dbReference type="Pfam" id="PF19056">
    <property type="entry name" value="WD40_2"/>
    <property type="match status" value="1"/>
</dbReference>
<dbReference type="Proteomes" id="UP000694556">
    <property type="component" value="Chromosome 1"/>
</dbReference>
<dbReference type="Pfam" id="PF00621">
    <property type="entry name" value="RhoGEF"/>
    <property type="match status" value="1"/>
</dbReference>
<feature type="region of interest" description="Disordered" evidence="5">
    <location>
        <begin position="952"/>
        <end position="977"/>
    </location>
</feature>
<keyword evidence="8" id="KW-1185">Reference proteome</keyword>
<evidence type="ECO:0000256" key="3">
    <source>
        <dbReference type="ARBA" id="ARBA00056029"/>
    </source>
</evidence>
<evidence type="ECO:0000256" key="5">
    <source>
        <dbReference type="SAM" id="MobiDB-lite"/>
    </source>
</evidence>
<evidence type="ECO:0000256" key="2">
    <source>
        <dbReference type="ARBA" id="ARBA00022658"/>
    </source>
</evidence>
<dbReference type="SUPFAM" id="SSF50729">
    <property type="entry name" value="PH domain-like"/>
    <property type="match status" value="1"/>
</dbReference>
<evidence type="ECO:0000256" key="4">
    <source>
        <dbReference type="ARBA" id="ARBA00074304"/>
    </source>
</evidence>
<dbReference type="PROSITE" id="PS50010">
    <property type="entry name" value="DH_2"/>
    <property type="match status" value="1"/>
</dbReference>
<dbReference type="AlphaFoldDB" id="A0A8C3GDF9"/>
<dbReference type="InterPro" id="IPR011993">
    <property type="entry name" value="PH-like_dom_sf"/>
</dbReference>
<name>A0A8C3GDF9_CAIMO</name>
<dbReference type="GO" id="GO:0030036">
    <property type="term" value="P:actin cytoskeleton organization"/>
    <property type="evidence" value="ECO:0007669"/>
    <property type="project" value="TreeGrafter"/>
</dbReference>
<dbReference type="SUPFAM" id="SSF48065">
    <property type="entry name" value="DBL homology domain (DH-domain)"/>
    <property type="match status" value="1"/>
</dbReference>
<evidence type="ECO:0000313" key="8">
    <source>
        <dbReference type="Proteomes" id="UP000694556"/>
    </source>
</evidence>
<dbReference type="InterPro" id="IPR035899">
    <property type="entry name" value="DBL_dom_sf"/>
</dbReference>
<feature type="domain" description="DH" evidence="6">
    <location>
        <begin position="53"/>
        <end position="241"/>
    </location>
</feature>
<proteinExistence type="predicted"/>
<evidence type="ECO:0000259" key="6">
    <source>
        <dbReference type="PROSITE" id="PS50010"/>
    </source>
</evidence>
<dbReference type="SUPFAM" id="SSF50978">
    <property type="entry name" value="WD40 repeat-like"/>
    <property type="match status" value="1"/>
</dbReference>
<comment type="function">
    <text evidence="3">Acts as a guanine nucleotide exchange factor (GEF) for RhoA GTPases.</text>
</comment>
<dbReference type="InterPro" id="IPR000219">
    <property type="entry name" value="DH_dom"/>
</dbReference>
<dbReference type="SMART" id="SM00325">
    <property type="entry name" value="RhoGEF"/>
    <property type="match status" value="1"/>
</dbReference>
<protein>
    <recommendedName>
        <fullName evidence="4">Rho guanine nucleotide exchange factor 17</fullName>
    </recommendedName>
</protein>
<dbReference type="FunFam" id="2.30.29.30:FF:000434">
    <property type="entry name" value="Rho guanine nucleotide exchange factor 17"/>
    <property type="match status" value="1"/>
</dbReference>
<dbReference type="GO" id="GO:0005085">
    <property type="term" value="F:guanyl-nucleotide exchange factor activity"/>
    <property type="evidence" value="ECO:0007669"/>
    <property type="project" value="UniProtKB-KW"/>
</dbReference>
<dbReference type="PANTHER" id="PTHR12877:SF15">
    <property type="entry name" value="RHO GUANINE NUCLEOTIDE EXCHANGE FACTOR 17"/>
    <property type="match status" value="1"/>
</dbReference>
<dbReference type="InterPro" id="IPR015943">
    <property type="entry name" value="WD40/YVTN_repeat-like_dom_sf"/>
</dbReference>
<feature type="compositionally biased region" description="Basic and acidic residues" evidence="5">
    <location>
        <begin position="670"/>
        <end position="680"/>
    </location>
</feature>
<dbReference type="Gene3D" id="1.20.900.10">
    <property type="entry name" value="Dbl homology (DH) domain"/>
    <property type="match status" value="1"/>
</dbReference>
<dbReference type="Gene3D" id="2.30.29.30">
    <property type="entry name" value="Pleckstrin-homology domain (PH domain)/Phosphotyrosine-binding domain (PTB)"/>
    <property type="match status" value="1"/>
</dbReference>
<organism evidence="7 8">
    <name type="scientific">Cairina moschata</name>
    <name type="common">Muscovy duck</name>
    <dbReference type="NCBI Taxonomy" id="8855"/>
    <lineage>
        <taxon>Eukaryota</taxon>
        <taxon>Metazoa</taxon>
        <taxon>Chordata</taxon>
        <taxon>Craniata</taxon>
        <taxon>Vertebrata</taxon>
        <taxon>Euteleostomi</taxon>
        <taxon>Archelosauria</taxon>
        <taxon>Archosauria</taxon>
        <taxon>Dinosauria</taxon>
        <taxon>Saurischia</taxon>
        <taxon>Theropoda</taxon>
        <taxon>Coelurosauria</taxon>
        <taxon>Aves</taxon>
        <taxon>Neognathae</taxon>
        <taxon>Galloanserae</taxon>
        <taxon>Anseriformes</taxon>
        <taxon>Anatidae</taxon>
        <taxon>Anatinae</taxon>
        <taxon>Cairina</taxon>
    </lineage>
</organism>
<keyword evidence="2" id="KW-0344">Guanine-nucleotide releasing factor</keyword>
<evidence type="ECO:0000313" key="7">
    <source>
        <dbReference type="Ensembl" id="ENSCMMP00000001680.1"/>
    </source>
</evidence>
<dbReference type="Pfam" id="PF19057">
    <property type="entry name" value="PH_19"/>
    <property type="match status" value="1"/>
</dbReference>
<feature type="region of interest" description="Disordered" evidence="5">
    <location>
        <begin position="601"/>
        <end position="687"/>
    </location>
</feature>
<sequence length="1021" mass="111820">MLQMVRTLAQFTIALEDMRDIGDGIDAAFAAASGLGGAAEELPEKGRGGPEDMRKHVIMTLLDTEQSYVESLRTLMQGYMKPLKQPENSLLCDPSLVDEIFDQIPELLEHHEQFLEQIHDCVQNWHEKQKVGDLLVQSFSKDVLVNIYSAYIDNFLNAKDAVRIAKEARPAFIKFLEQSMRENKEKQALSDLMIKPVQRIPRYELLVKDLLKHTPEDHPDHPFLIDAQRNIKQVAERINKGMKSAEEVERNARIVQEIESHIEGMEDGWVPPAFTLVSPAPLQKAVGGKKDRSLFLFTDLLVCTTLKRKSGSLRRSSMSLYTAASVIDTASKYKLLWKLPLEDVDIVKGASQATNRESIQKSISRLDEDLSTLGQVSKLSETLSFPHQSLDDVIKDLMAAIHRELAEKQSLSFSMAFPPNKVELSAAKADGTESFIFEFPNPDARLGFEQAFEDAKKKLASSKNCLDPEFLKAIPIMKTRSGMQFSCASPSHSSPENAHEVWVCNSDGYVGQVCLLSIRKEPTVEACIAVCSARILCIASVPGLKRAYRYGTGTLRLSPPSSEPAPAQLEDTGPQQCLHISISGSSLELSEPVDSAHRELVPFDSDDTDDESSPSPSGTLQSQASHSTISSSFGNEEIPSCKEAAAETTSSEEEQEPGFLPLATTFGQSRHGESPTDGRALRRSSRGSFTRGSLEDLLSLDPEAYQSSMWLGTEDGCIHVYQSSDNIRNRKNSMKMQHAASVMCILYLDNQVFVSLANGELIAYQREAGRFWDPQNSKSLSLGSPGSPITKMVAVAGKLWCGCQNRVIILNTATLVQEHTLHVGQDSGRSVTCMVSAGPGVWVALQGSAQVRLYHATSYEQLAEADVTPPVHKMLAGSDAIIRQHKAACLRITALLACKELLWIGTSAGVVLTLALPAKAAPALVGLAQGHTGHVRFLAAIPLPDGFDLLFPLPGQEGPEQPSDSEPRGDPARPRAPSLALPKAKMLVISGGDGYEDFRLTSSSETVGRDDSTNHLLLWRV</sequence>
<dbReference type="CDD" id="cd00160">
    <property type="entry name" value="RhoGEF"/>
    <property type="match status" value="1"/>
</dbReference>
<dbReference type="Gene3D" id="2.130.10.10">
    <property type="entry name" value="YVTN repeat-like/Quinoprotein amine dehydrogenase"/>
    <property type="match status" value="1"/>
</dbReference>
<feature type="compositionally biased region" description="Low complexity" evidence="5">
    <location>
        <begin position="613"/>
        <end position="632"/>
    </location>
</feature>
<dbReference type="FunFam" id="1.20.900.10:FF:000025">
    <property type="entry name" value="Rho guanine nucleotide exchange factor 17"/>
    <property type="match status" value="1"/>
</dbReference>